<protein>
    <recommendedName>
        <fullName evidence="1">Aspartyl/glutamyl-tRNA(Asn/Gln) amidotransferase subunit C</fullName>
        <shortName evidence="1">Asp/Glu-ADT subunit C</shortName>
        <ecNumber evidence="1">6.3.5.-</ecNumber>
    </recommendedName>
</protein>
<dbReference type="PANTHER" id="PTHR15004:SF0">
    <property type="entry name" value="GLUTAMYL-TRNA(GLN) AMIDOTRANSFERASE SUBUNIT C, MITOCHONDRIAL"/>
    <property type="match status" value="1"/>
</dbReference>
<dbReference type="Proteomes" id="UP000317909">
    <property type="component" value="Chromosome"/>
</dbReference>
<keyword evidence="3" id="KW-1185">Reference proteome</keyword>
<reference evidence="2 3" key="1">
    <citation type="submission" date="2019-02" db="EMBL/GenBank/DDBJ databases">
        <title>Deep-cultivation of Planctomycetes and their phenomic and genomic characterization uncovers novel biology.</title>
        <authorList>
            <person name="Wiegand S."/>
            <person name="Jogler M."/>
            <person name="Boedeker C."/>
            <person name="Pinto D."/>
            <person name="Vollmers J."/>
            <person name="Rivas-Marin E."/>
            <person name="Kohn T."/>
            <person name="Peeters S.H."/>
            <person name="Heuer A."/>
            <person name="Rast P."/>
            <person name="Oberbeckmann S."/>
            <person name="Bunk B."/>
            <person name="Jeske O."/>
            <person name="Meyerdierks A."/>
            <person name="Storesund J.E."/>
            <person name="Kallscheuer N."/>
            <person name="Luecker S."/>
            <person name="Lage O.M."/>
            <person name="Pohl T."/>
            <person name="Merkel B.J."/>
            <person name="Hornburger P."/>
            <person name="Mueller R.-W."/>
            <person name="Bruemmer F."/>
            <person name="Labrenz M."/>
            <person name="Spormann A.M."/>
            <person name="Op den Camp H."/>
            <person name="Overmann J."/>
            <person name="Amann R."/>
            <person name="Jetten M.S.M."/>
            <person name="Mascher T."/>
            <person name="Medema M.H."/>
            <person name="Devos D.P."/>
            <person name="Kaster A.-K."/>
            <person name="Ovreas L."/>
            <person name="Rohde M."/>
            <person name="Galperin M.Y."/>
            <person name="Jogler C."/>
        </authorList>
    </citation>
    <scope>NUCLEOTIDE SEQUENCE [LARGE SCALE GENOMIC DNA]</scope>
    <source>
        <strain evidence="2 3">I41</strain>
    </source>
</reference>
<dbReference type="PANTHER" id="PTHR15004">
    <property type="entry name" value="GLUTAMYL-TRNA(GLN) AMIDOTRANSFERASE SUBUNIT C, MITOCHONDRIAL"/>
    <property type="match status" value="1"/>
</dbReference>
<dbReference type="OrthoDB" id="9813938at2"/>
<dbReference type="GO" id="GO:0005524">
    <property type="term" value="F:ATP binding"/>
    <property type="evidence" value="ECO:0007669"/>
    <property type="project" value="UniProtKB-KW"/>
</dbReference>
<comment type="similarity">
    <text evidence="1">Belongs to the GatC family.</text>
</comment>
<dbReference type="GO" id="GO:0016740">
    <property type="term" value="F:transferase activity"/>
    <property type="evidence" value="ECO:0007669"/>
    <property type="project" value="UniProtKB-KW"/>
</dbReference>
<dbReference type="NCBIfam" id="TIGR00135">
    <property type="entry name" value="gatC"/>
    <property type="match status" value="1"/>
</dbReference>
<accession>A0A517U036</accession>
<dbReference type="GO" id="GO:0006412">
    <property type="term" value="P:translation"/>
    <property type="evidence" value="ECO:0007669"/>
    <property type="project" value="UniProtKB-UniRule"/>
</dbReference>
<dbReference type="GO" id="GO:0050566">
    <property type="term" value="F:asparaginyl-tRNA synthase (glutamine-hydrolyzing) activity"/>
    <property type="evidence" value="ECO:0007669"/>
    <property type="project" value="RHEA"/>
</dbReference>
<keyword evidence="1 2" id="KW-0436">Ligase</keyword>
<dbReference type="InterPro" id="IPR036113">
    <property type="entry name" value="Asp/Glu-ADT_sf_sub_c"/>
</dbReference>
<dbReference type="GO" id="GO:0006450">
    <property type="term" value="P:regulation of translational fidelity"/>
    <property type="evidence" value="ECO:0007669"/>
    <property type="project" value="InterPro"/>
</dbReference>
<dbReference type="Gene3D" id="1.10.20.60">
    <property type="entry name" value="Glu-tRNAGln amidotransferase C subunit, N-terminal domain"/>
    <property type="match status" value="1"/>
</dbReference>
<proteinExistence type="inferred from homology"/>
<organism evidence="2 3">
    <name type="scientific">Lacipirellula limnantheis</name>
    <dbReference type="NCBI Taxonomy" id="2528024"/>
    <lineage>
        <taxon>Bacteria</taxon>
        <taxon>Pseudomonadati</taxon>
        <taxon>Planctomycetota</taxon>
        <taxon>Planctomycetia</taxon>
        <taxon>Pirellulales</taxon>
        <taxon>Lacipirellulaceae</taxon>
        <taxon>Lacipirellula</taxon>
    </lineage>
</organism>
<name>A0A517U036_9BACT</name>
<evidence type="ECO:0000256" key="1">
    <source>
        <dbReference type="HAMAP-Rule" id="MF_00122"/>
    </source>
</evidence>
<dbReference type="EMBL" id="CP036339">
    <property type="protein sequence ID" value="QDT73971.1"/>
    <property type="molecule type" value="Genomic_DNA"/>
</dbReference>
<evidence type="ECO:0000313" key="2">
    <source>
        <dbReference type="EMBL" id="QDT73971.1"/>
    </source>
</evidence>
<comment type="catalytic activity">
    <reaction evidence="1">
        <text>L-aspartyl-tRNA(Asn) + L-glutamine + ATP + H2O = L-asparaginyl-tRNA(Asn) + L-glutamate + ADP + phosphate + 2 H(+)</text>
        <dbReference type="Rhea" id="RHEA:14513"/>
        <dbReference type="Rhea" id="RHEA-COMP:9674"/>
        <dbReference type="Rhea" id="RHEA-COMP:9677"/>
        <dbReference type="ChEBI" id="CHEBI:15377"/>
        <dbReference type="ChEBI" id="CHEBI:15378"/>
        <dbReference type="ChEBI" id="CHEBI:29985"/>
        <dbReference type="ChEBI" id="CHEBI:30616"/>
        <dbReference type="ChEBI" id="CHEBI:43474"/>
        <dbReference type="ChEBI" id="CHEBI:58359"/>
        <dbReference type="ChEBI" id="CHEBI:78515"/>
        <dbReference type="ChEBI" id="CHEBI:78516"/>
        <dbReference type="ChEBI" id="CHEBI:456216"/>
    </reaction>
</comment>
<keyword evidence="1" id="KW-0648">Protein biosynthesis</keyword>
<keyword evidence="1" id="KW-0547">Nucleotide-binding</keyword>
<evidence type="ECO:0000313" key="3">
    <source>
        <dbReference type="Proteomes" id="UP000317909"/>
    </source>
</evidence>
<dbReference type="AlphaFoldDB" id="A0A517U036"/>
<dbReference type="GO" id="GO:0070681">
    <property type="term" value="P:glutaminyl-tRNAGln biosynthesis via transamidation"/>
    <property type="evidence" value="ECO:0007669"/>
    <property type="project" value="TreeGrafter"/>
</dbReference>
<gene>
    <name evidence="1 2" type="primary">gatC</name>
    <name evidence="2" type="ORF">I41_31630</name>
</gene>
<dbReference type="GO" id="GO:0050567">
    <property type="term" value="F:glutaminyl-tRNA synthase (glutamine-hydrolyzing) activity"/>
    <property type="evidence" value="ECO:0007669"/>
    <property type="project" value="UniProtKB-UniRule"/>
</dbReference>
<dbReference type="HAMAP" id="MF_00122">
    <property type="entry name" value="GatC"/>
    <property type="match status" value="1"/>
</dbReference>
<dbReference type="EC" id="6.3.5.-" evidence="1"/>
<dbReference type="SUPFAM" id="SSF141000">
    <property type="entry name" value="Glu-tRNAGln amidotransferase C subunit"/>
    <property type="match status" value="1"/>
</dbReference>
<comment type="catalytic activity">
    <reaction evidence="1">
        <text>L-glutamyl-tRNA(Gln) + L-glutamine + ATP + H2O = L-glutaminyl-tRNA(Gln) + L-glutamate + ADP + phosphate + H(+)</text>
        <dbReference type="Rhea" id="RHEA:17521"/>
        <dbReference type="Rhea" id="RHEA-COMP:9681"/>
        <dbReference type="Rhea" id="RHEA-COMP:9684"/>
        <dbReference type="ChEBI" id="CHEBI:15377"/>
        <dbReference type="ChEBI" id="CHEBI:15378"/>
        <dbReference type="ChEBI" id="CHEBI:29985"/>
        <dbReference type="ChEBI" id="CHEBI:30616"/>
        <dbReference type="ChEBI" id="CHEBI:43474"/>
        <dbReference type="ChEBI" id="CHEBI:58359"/>
        <dbReference type="ChEBI" id="CHEBI:78520"/>
        <dbReference type="ChEBI" id="CHEBI:78521"/>
        <dbReference type="ChEBI" id="CHEBI:456216"/>
    </reaction>
</comment>
<dbReference type="KEGG" id="llh:I41_31630"/>
<dbReference type="Pfam" id="PF02686">
    <property type="entry name" value="GatC"/>
    <property type="match status" value="1"/>
</dbReference>
<dbReference type="InterPro" id="IPR003837">
    <property type="entry name" value="GatC"/>
</dbReference>
<keyword evidence="1" id="KW-0067">ATP-binding</keyword>
<keyword evidence="2" id="KW-0808">Transferase</keyword>
<sequence>MALTRADVEKVALLARLRLTEAELETMTDQLSQIVGYVDLLGEVDTADVEPMAHAVEVTNVFAADVVEPSLTREAALANAPRHNGRGYLVPAVLGE</sequence>
<dbReference type="RefSeq" id="WP_145433733.1">
    <property type="nucleotide sequence ID" value="NZ_CP036339.1"/>
</dbReference>
<comment type="subunit">
    <text evidence="1">Heterotrimer of A, B and C subunits.</text>
</comment>
<comment type="function">
    <text evidence="1">Allows the formation of correctly charged Asn-tRNA(Asn) or Gln-tRNA(Gln) through the transamidation of misacylated Asp-tRNA(Asn) or Glu-tRNA(Gln) in organisms which lack either or both of asparaginyl-tRNA or glutaminyl-tRNA synthetases. The reaction takes place in the presence of glutamine and ATP through an activated phospho-Asp-tRNA(Asn) or phospho-Glu-tRNA(Gln).</text>
</comment>